<feature type="domain" description="DUF2828" evidence="1">
    <location>
        <begin position="14"/>
        <end position="115"/>
    </location>
</feature>
<keyword evidence="4" id="KW-1185">Reference proteome</keyword>
<evidence type="ECO:0000259" key="2">
    <source>
        <dbReference type="Pfam" id="PF25043"/>
    </source>
</evidence>
<dbReference type="PANTHER" id="PTHR31373">
    <property type="entry name" value="OS06G0652100 PROTEIN"/>
    <property type="match status" value="1"/>
</dbReference>
<feature type="domain" description="DUF2828" evidence="1">
    <location>
        <begin position="164"/>
        <end position="292"/>
    </location>
</feature>
<evidence type="ECO:0000313" key="3">
    <source>
        <dbReference type="EMBL" id="MDQ0153485.1"/>
    </source>
</evidence>
<dbReference type="PIRSF" id="PIRSF015417">
    <property type="entry name" value="T31B5_30_vWA"/>
    <property type="match status" value="1"/>
</dbReference>
<dbReference type="RefSeq" id="WP_307255411.1">
    <property type="nucleotide sequence ID" value="NZ_JAUSTO010000021.1"/>
</dbReference>
<evidence type="ECO:0000313" key="4">
    <source>
        <dbReference type="Proteomes" id="UP001241537"/>
    </source>
</evidence>
<reference evidence="3" key="1">
    <citation type="submission" date="2023-07" db="EMBL/GenBank/DDBJ databases">
        <title>Genomic Encyclopedia of Type Strains, Phase IV (KMG-IV): sequencing the most valuable type-strain genomes for metagenomic binning, comparative biology and taxonomic classification.</title>
        <authorList>
            <person name="Goeker M."/>
        </authorList>
    </citation>
    <scope>NUCLEOTIDE SEQUENCE</scope>
    <source>
        <strain evidence="3">DSM 19659</strain>
    </source>
</reference>
<dbReference type="EMBL" id="JAUSTO010000021">
    <property type="protein sequence ID" value="MDQ0153485.1"/>
    <property type="molecule type" value="Genomic_DNA"/>
</dbReference>
<accession>A0AAE3VCK0</accession>
<gene>
    <name evidence="3" type="ORF">J2S20_002205</name>
</gene>
<organism evidence="3 4">
    <name type="scientific">Moryella indoligenes</name>
    <dbReference type="NCBI Taxonomy" id="371674"/>
    <lineage>
        <taxon>Bacteria</taxon>
        <taxon>Bacillati</taxon>
        <taxon>Bacillota</taxon>
        <taxon>Clostridia</taxon>
        <taxon>Lachnospirales</taxon>
        <taxon>Lachnospiraceae</taxon>
        <taxon>Moryella</taxon>
    </lineage>
</organism>
<dbReference type="InterPro" id="IPR011205">
    <property type="entry name" value="UCP015417_vWA"/>
</dbReference>
<dbReference type="Proteomes" id="UP001241537">
    <property type="component" value="Unassembled WGS sequence"/>
</dbReference>
<feature type="domain" description="DUF7788" evidence="2">
    <location>
        <begin position="300"/>
        <end position="473"/>
    </location>
</feature>
<dbReference type="Gene3D" id="3.40.50.410">
    <property type="entry name" value="von Willebrand factor, type A domain"/>
    <property type="match status" value="1"/>
</dbReference>
<dbReference type="PANTHER" id="PTHR31373:SF27">
    <property type="entry name" value="TROVE DOMAIN-CONTAINING PROTEIN"/>
    <property type="match status" value="1"/>
</dbReference>
<dbReference type="InterPro" id="IPR036465">
    <property type="entry name" value="vWFA_dom_sf"/>
</dbReference>
<dbReference type="AlphaFoldDB" id="A0AAE3VCK0"/>
<evidence type="ECO:0008006" key="5">
    <source>
        <dbReference type="Google" id="ProtNLM"/>
    </source>
</evidence>
<protein>
    <recommendedName>
        <fullName evidence="5">DUF2828 domain-containing protein</fullName>
    </recommendedName>
</protein>
<evidence type="ECO:0000259" key="1">
    <source>
        <dbReference type="Pfam" id="PF11443"/>
    </source>
</evidence>
<dbReference type="InterPro" id="IPR056690">
    <property type="entry name" value="DUF7788"/>
</dbReference>
<dbReference type="Pfam" id="PF25043">
    <property type="entry name" value="DUF7788"/>
    <property type="match status" value="1"/>
</dbReference>
<dbReference type="Pfam" id="PF11443">
    <property type="entry name" value="DUF2828"/>
    <property type="match status" value="2"/>
</dbReference>
<dbReference type="InterPro" id="IPR058580">
    <property type="entry name" value="DUF2828"/>
</dbReference>
<proteinExistence type="predicted"/>
<comment type="caution">
    <text evidence="3">The sequence shown here is derived from an EMBL/GenBank/DDBJ whole genome shotgun (WGS) entry which is preliminary data.</text>
</comment>
<name>A0AAE3VCK0_9FIRM</name>
<sequence>MLDYLKNEANKTYTENGAATYETTGSDCLDLFATIGALRRESDKEIVTRFMRAFTENRDYAMKLLFFARDIRGGLGERRVFRTILHWLAVNEPQTVQKNMKYIAEYGRYDDLLALFGTSCEKDMLDLIRAQFAADLENLMNGRPVSLMAKWLPSVNASNAETVKQGKKVARALGLSDKDYRKAVVALRAHISILENALREKDYTFDYEKQPSRAMYKYRKAFLRNDGDRYQAFISRVNTGEAKLHADNVAPYELVEPFLGWNFHGYGDGNRSFMRKISAEEKEVLNATWNSLPDFGGKENMLAVVDTSGSMYMDSKPLPAAVALSLGLYFAERNYGLFHNHSIEFSEHPRLIEIKGKTFADRLRYAASFNEIANTNLEAVFNLILNAAVKNNVTQEELPAKLVIISDMEFDSCVDHASARNYENARAKFKAAGYRLPDVVFWNVASRNRQQPVTKNEQGVALVSGVTPRLFSMIAGGELNPYTFMLEVLQSERYACIAA</sequence>